<name>A0A371G5Z3_MUCPR</name>
<dbReference type="InterPro" id="IPR053134">
    <property type="entry name" value="RNA-dir_DNA_polymerase"/>
</dbReference>
<evidence type="ECO:0000259" key="1">
    <source>
        <dbReference type="Pfam" id="PF00078"/>
    </source>
</evidence>
<evidence type="ECO:0000313" key="2">
    <source>
        <dbReference type="EMBL" id="RDX85945.1"/>
    </source>
</evidence>
<comment type="caution">
    <text evidence="2">The sequence shown here is derived from an EMBL/GenBank/DDBJ whole genome shotgun (WGS) entry which is preliminary data.</text>
</comment>
<keyword evidence="3" id="KW-1185">Reference proteome</keyword>
<dbReference type="Gene3D" id="3.10.10.10">
    <property type="entry name" value="HIV Type 1 Reverse Transcriptase, subunit A, domain 1"/>
    <property type="match status" value="1"/>
</dbReference>
<dbReference type="InterPro" id="IPR043502">
    <property type="entry name" value="DNA/RNA_pol_sf"/>
</dbReference>
<dbReference type="STRING" id="157652.A0A371G5Z3"/>
<dbReference type="InterPro" id="IPR043128">
    <property type="entry name" value="Rev_trsase/Diguanyl_cyclase"/>
</dbReference>
<accession>A0A371G5Z3</accession>
<reference evidence="2" key="1">
    <citation type="submission" date="2018-05" db="EMBL/GenBank/DDBJ databases">
        <title>Draft genome of Mucuna pruriens seed.</title>
        <authorList>
            <person name="Nnadi N.E."/>
            <person name="Vos R."/>
            <person name="Hasami M.H."/>
            <person name="Devisetty U.K."/>
            <person name="Aguiy J.C."/>
        </authorList>
    </citation>
    <scope>NUCLEOTIDE SEQUENCE [LARGE SCALE GENOMIC DNA]</scope>
    <source>
        <strain evidence="2">JCA_2017</strain>
    </source>
</reference>
<organism evidence="2 3">
    <name type="scientific">Mucuna pruriens</name>
    <name type="common">Velvet bean</name>
    <name type="synonym">Dolichos pruriens</name>
    <dbReference type="NCBI Taxonomy" id="157652"/>
    <lineage>
        <taxon>Eukaryota</taxon>
        <taxon>Viridiplantae</taxon>
        <taxon>Streptophyta</taxon>
        <taxon>Embryophyta</taxon>
        <taxon>Tracheophyta</taxon>
        <taxon>Spermatophyta</taxon>
        <taxon>Magnoliopsida</taxon>
        <taxon>eudicotyledons</taxon>
        <taxon>Gunneridae</taxon>
        <taxon>Pentapetalae</taxon>
        <taxon>rosids</taxon>
        <taxon>fabids</taxon>
        <taxon>Fabales</taxon>
        <taxon>Fabaceae</taxon>
        <taxon>Papilionoideae</taxon>
        <taxon>50 kb inversion clade</taxon>
        <taxon>NPAAA clade</taxon>
        <taxon>indigoferoid/millettioid clade</taxon>
        <taxon>Phaseoleae</taxon>
        <taxon>Mucuna</taxon>
    </lineage>
</organism>
<evidence type="ECO:0000313" key="3">
    <source>
        <dbReference type="Proteomes" id="UP000257109"/>
    </source>
</evidence>
<dbReference type="Gene3D" id="3.30.70.270">
    <property type="match status" value="1"/>
</dbReference>
<dbReference type="AlphaFoldDB" id="A0A371G5Z3"/>
<dbReference type="OrthoDB" id="540517at2759"/>
<dbReference type="Pfam" id="PF00078">
    <property type="entry name" value="RVT_1"/>
    <property type="match status" value="1"/>
</dbReference>
<proteinExistence type="predicted"/>
<protein>
    <submittedName>
        <fullName evidence="2">Retrovirus-related Pol polyprotein from transposon 17.6</fullName>
    </submittedName>
</protein>
<dbReference type="PANTHER" id="PTHR24559:SF437">
    <property type="entry name" value="RNA-DIRECTED DNA POLYMERASE HOMOLOG"/>
    <property type="match status" value="1"/>
</dbReference>
<dbReference type="PANTHER" id="PTHR24559">
    <property type="entry name" value="TRANSPOSON TY3-I GAG-POL POLYPROTEIN"/>
    <property type="match status" value="1"/>
</dbReference>
<dbReference type="Proteomes" id="UP000257109">
    <property type="component" value="Unassembled WGS sequence"/>
</dbReference>
<feature type="domain" description="Reverse transcriptase" evidence="1">
    <location>
        <begin position="2"/>
        <end position="70"/>
    </location>
</feature>
<dbReference type="SUPFAM" id="SSF56672">
    <property type="entry name" value="DNA/RNA polymerases"/>
    <property type="match status" value="1"/>
</dbReference>
<dbReference type="EMBL" id="QJKJ01006654">
    <property type="protein sequence ID" value="RDX85945.1"/>
    <property type="molecule type" value="Genomic_DNA"/>
</dbReference>
<feature type="non-terminal residue" evidence="2">
    <location>
        <position position="1"/>
    </location>
</feature>
<dbReference type="InterPro" id="IPR000477">
    <property type="entry name" value="RT_dom"/>
</dbReference>
<dbReference type="CDD" id="cd01647">
    <property type="entry name" value="RT_LTR"/>
    <property type="match status" value="1"/>
</dbReference>
<sequence>MREGDESKTTFKTKFGLYELLVMPFDLTKVPNTFMWLMNHVLRNLIGKCVVVYFDDILIYSTCLNEHLLHKCTFCTHEVVFLDFVVGSHGIKVDAE</sequence>
<gene>
    <name evidence="2" type="primary">pol</name>
    <name evidence="2" type="ORF">CR513_32789</name>
</gene>